<dbReference type="Proteomes" id="UP000220836">
    <property type="component" value="Unassembled WGS sequence"/>
</dbReference>
<feature type="domain" description="LysM" evidence="2">
    <location>
        <begin position="538"/>
        <end position="587"/>
    </location>
</feature>
<feature type="region of interest" description="Disordered" evidence="1">
    <location>
        <begin position="151"/>
        <end position="226"/>
    </location>
</feature>
<feature type="compositionally biased region" description="Acidic residues" evidence="1">
    <location>
        <begin position="72"/>
        <end position="82"/>
    </location>
</feature>
<dbReference type="EMBL" id="FXYH01000016">
    <property type="protein sequence ID" value="SMX48055.1"/>
    <property type="molecule type" value="Genomic_DNA"/>
</dbReference>
<dbReference type="PROSITE" id="PS51782">
    <property type="entry name" value="LYSM"/>
    <property type="match status" value="1"/>
</dbReference>
<feature type="compositionally biased region" description="Low complexity" evidence="1">
    <location>
        <begin position="391"/>
        <end position="401"/>
    </location>
</feature>
<dbReference type="CDD" id="cd00118">
    <property type="entry name" value="LysM"/>
    <property type="match status" value="1"/>
</dbReference>
<dbReference type="RefSeq" id="WP_097806179.1">
    <property type="nucleotide sequence ID" value="NZ_FXYH01000016.1"/>
</dbReference>
<accession>A0A238KZ12</accession>
<dbReference type="InterPro" id="IPR036779">
    <property type="entry name" value="LysM_dom_sf"/>
</dbReference>
<name>A0A238KZ12_9RHOB</name>
<dbReference type="Gene3D" id="3.10.350.10">
    <property type="entry name" value="LysM domain"/>
    <property type="match status" value="1"/>
</dbReference>
<gene>
    <name evidence="3" type="ORF">PEV8663_03723</name>
</gene>
<keyword evidence="4" id="KW-1185">Reference proteome</keyword>
<feature type="region of interest" description="Disordered" evidence="1">
    <location>
        <begin position="391"/>
        <end position="413"/>
    </location>
</feature>
<protein>
    <submittedName>
        <fullName evidence="3">LysM domain/BON superfamily protein</fullName>
    </submittedName>
</protein>
<proteinExistence type="predicted"/>
<evidence type="ECO:0000313" key="4">
    <source>
        <dbReference type="Proteomes" id="UP000220836"/>
    </source>
</evidence>
<sequence length="589" mass="60449">MSKIALYSAIAGTGSVGVVVVAVATGALDLSKPDPLAVPAPAALVAPDVGAVSPKPAPQPDAGEAASLVADPEPEPVVDPESSDLPKQAVIAQEPPVAVDDPVVAAPIESETPEPVAASPAEDPVETAVALPDVPAPTEPVEDVQVAALAQPEPETNAPAAEDLPSAVPQAAPPVPSTDPTPEVAAIVEPEAAPKEAPSAPAPGVLPEEAKPVPAPQVAEAVEPVSKTPAPTFDIVRTETDGSTLIAGAAVPGSQLDVMLDGKSETSVTVGSDGRFVTFLDLPTEGAASVLTLRNETDKGVSLSEQEVIITPAIPVASEKKPQKEADLALVIPENAPLPVVESSQTPVAEAPVAQTAEVDAPEPVAPQVEAQNPPAPVAPQPVETAIAAASAPDAVPQGAARSEPEEAQEPAKLVPPTILLSSARGVEVLQTAPLSPGDVALDSISYDEQGDVLLAGRGEEASSVRIYLDNTPVTTSRIREDGRWRVELPQVDTGTYTLRVDQIDDSGVVIARVESLFLRESAEVLTRAAASGGGIARSITVQPGHTLWEISNNRYGDGKEYVRVFEANRDRIGDPDLIYPGQIFDLPK</sequence>
<feature type="compositionally biased region" description="Low complexity" evidence="1">
    <location>
        <begin position="180"/>
        <end position="203"/>
    </location>
</feature>
<reference evidence="3 4" key="1">
    <citation type="submission" date="2017-05" db="EMBL/GenBank/DDBJ databases">
        <authorList>
            <person name="Song R."/>
            <person name="Chenine A.L."/>
            <person name="Ruprecht R.M."/>
        </authorList>
    </citation>
    <scope>NUCLEOTIDE SEQUENCE [LARGE SCALE GENOMIC DNA]</scope>
    <source>
        <strain evidence="3 4">CECT 8663</strain>
    </source>
</reference>
<evidence type="ECO:0000259" key="2">
    <source>
        <dbReference type="PROSITE" id="PS51782"/>
    </source>
</evidence>
<dbReference type="PANTHER" id="PTHR34700:SF4">
    <property type="entry name" value="PHAGE-LIKE ELEMENT PBSX PROTEIN XKDP"/>
    <property type="match status" value="1"/>
</dbReference>
<dbReference type="Gene3D" id="2.60.40.10">
    <property type="entry name" value="Immunoglobulins"/>
    <property type="match status" value="1"/>
</dbReference>
<dbReference type="InterPro" id="IPR018392">
    <property type="entry name" value="LysM"/>
</dbReference>
<dbReference type="InterPro" id="IPR013783">
    <property type="entry name" value="Ig-like_fold"/>
</dbReference>
<dbReference type="PANTHER" id="PTHR34700">
    <property type="entry name" value="POTASSIUM BINDING PROTEIN KBP"/>
    <property type="match status" value="1"/>
</dbReference>
<evidence type="ECO:0000313" key="3">
    <source>
        <dbReference type="EMBL" id="SMX48055.1"/>
    </source>
</evidence>
<dbReference type="OrthoDB" id="370541at2"/>
<organism evidence="3 4">
    <name type="scientific">Pelagimonas varians</name>
    <dbReference type="NCBI Taxonomy" id="696760"/>
    <lineage>
        <taxon>Bacteria</taxon>
        <taxon>Pseudomonadati</taxon>
        <taxon>Pseudomonadota</taxon>
        <taxon>Alphaproteobacteria</taxon>
        <taxon>Rhodobacterales</taxon>
        <taxon>Roseobacteraceae</taxon>
        <taxon>Pelagimonas</taxon>
    </lineage>
</organism>
<dbReference type="InterPro" id="IPR052196">
    <property type="entry name" value="Bact_Kbp"/>
</dbReference>
<dbReference type="AlphaFoldDB" id="A0A238KZ12"/>
<evidence type="ECO:0000256" key="1">
    <source>
        <dbReference type="SAM" id="MobiDB-lite"/>
    </source>
</evidence>
<feature type="region of interest" description="Disordered" evidence="1">
    <location>
        <begin position="50"/>
        <end position="85"/>
    </location>
</feature>